<reference evidence="2" key="1">
    <citation type="journal article" date="2020" name="Int. J. Syst. Evol. Microbiol.">
        <title>Aquipluma nitroreducens gen. nov. sp. nov., a novel facultatively anaerobic bacterium isolated from a freshwater lake.</title>
        <authorList>
            <person name="Watanabe M."/>
            <person name="Kojima H."/>
            <person name="Fukui M."/>
        </authorList>
    </citation>
    <scope>NUCLEOTIDE SEQUENCE</scope>
    <source>
        <strain evidence="2">MeG22</strain>
    </source>
</reference>
<dbReference type="EMBL" id="AP018694">
    <property type="protein sequence ID" value="BBE19783.1"/>
    <property type="molecule type" value="Genomic_DNA"/>
</dbReference>
<organism evidence="2 3">
    <name type="scientific">Aquipluma nitroreducens</name>
    <dbReference type="NCBI Taxonomy" id="2010828"/>
    <lineage>
        <taxon>Bacteria</taxon>
        <taxon>Pseudomonadati</taxon>
        <taxon>Bacteroidota</taxon>
        <taxon>Bacteroidia</taxon>
        <taxon>Marinilabiliales</taxon>
        <taxon>Prolixibacteraceae</taxon>
        <taxon>Aquipluma</taxon>
    </lineage>
</organism>
<keyword evidence="3" id="KW-1185">Reference proteome</keyword>
<sequence>MEEKSKAISGLKRGNYFTDSERHQIIQEMISCKCTKQEIWKKYTGEEEEHGQLLRWMRKLGYNTKLPTRRPNFVENNGVMARKNTVVASIGDSFENLQLKKRNLELESQLRDAEMKAVAFSTMIDIAEKEFNISIRKKVNTKPLKK</sequence>
<dbReference type="AlphaFoldDB" id="A0A5K7SDY5"/>
<evidence type="ECO:0008006" key="4">
    <source>
        <dbReference type="Google" id="ProtNLM"/>
    </source>
</evidence>
<protein>
    <recommendedName>
        <fullName evidence="4">Transposase</fullName>
    </recommendedName>
</protein>
<evidence type="ECO:0000313" key="1">
    <source>
        <dbReference type="EMBL" id="BBE18003.1"/>
    </source>
</evidence>
<dbReference type="KEGG" id="anf:AQPE_2162"/>
<dbReference type="Proteomes" id="UP001193389">
    <property type="component" value="Chromosome"/>
</dbReference>
<proteinExistence type="predicted"/>
<gene>
    <name evidence="1" type="ORF">AQPE_2162</name>
    <name evidence="2" type="ORF">AQPE_3971</name>
</gene>
<evidence type="ECO:0000313" key="3">
    <source>
        <dbReference type="Proteomes" id="UP001193389"/>
    </source>
</evidence>
<accession>A0A5K7SDY5</accession>
<name>A0A5K7SDY5_9BACT</name>
<dbReference type="KEGG" id="anf:AQPE_3971"/>
<evidence type="ECO:0000313" key="2">
    <source>
        <dbReference type="EMBL" id="BBE19783.1"/>
    </source>
</evidence>
<dbReference type="EMBL" id="AP018694">
    <property type="protein sequence ID" value="BBE18003.1"/>
    <property type="molecule type" value="Genomic_DNA"/>
</dbReference>
<dbReference type="RefSeq" id="WP_318347998.1">
    <property type="nucleotide sequence ID" value="NZ_AP018694.1"/>
</dbReference>